<evidence type="ECO:0000313" key="2">
    <source>
        <dbReference type="EMBL" id="CAK9204448.1"/>
    </source>
</evidence>
<keyword evidence="1" id="KW-0175">Coiled coil</keyword>
<dbReference type="Gene3D" id="1.20.1270.60">
    <property type="entry name" value="Arfaptin homology (AH) domain/BAR domain"/>
    <property type="match status" value="1"/>
</dbReference>
<gene>
    <name evidence="2" type="ORF">CSSPTR1EN2_LOCUS7391</name>
</gene>
<feature type="coiled-coil region" evidence="1">
    <location>
        <begin position="73"/>
        <end position="100"/>
    </location>
</feature>
<organism evidence="2 3">
    <name type="scientific">Sphagnum troendelagicum</name>
    <dbReference type="NCBI Taxonomy" id="128251"/>
    <lineage>
        <taxon>Eukaryota</taxon>
        <taxon>Viridiplantae</taxon>
        <taxon>Streptophyta</taxon>
        <taxon>Embryophyta</taxon>
        <taxon>Bryophyta</taxon>
        <taxon>Sphagnophytina</taxon>
        <taxon>Sphagnopsida</taxon>
        <taxon>Sphagnales</taxon>
        <taxon>Sphagnaceae</taxon>
        <taxon>Sphagnum</taxon>
    </lineage>
</organism>
<dbReference type="SUPFAM" id="SSF64268">
    <property type="entry name" value="PX domain"/>
    <property type="match status" value="1"/>
</dbReference>
<dbReference type="Proteomes" id="UP001497512">
    <property type="component" value="Chromosome 14"/>
</dbReference>
<dbReference type="PANTHER" id="PTHR10555:SF170">
    <property type="entry name" value="FI18122P1"/>
    <property type="match status" value="1"/>
</dbReference>
<dbReference type="PANTHER" id="PTHR10555">
    <property type="entry name" value="SORTING NEXIN"/>
    <property type="match status" value="1"/>
</dbReference>
<protein>
    <recommendedName>
        <fullName evidence="4">PX domain-containing protein</fullName>
    </recommendedName>
</protein>
<keyword evidence="3" id="KW-1185">Reference proteome</keyword>
<proteinExistence type="predicted"/>
<dbReference type="Gene3D" id="3.30.1520.10">
    <property type="entry name" value="Phox-like domain"/>
    <property type="match status" value="1"/>
</dbReference>
<dbReference type="EMBL" id="OZ019906">
    <property type="protein sequence ID" value="CAK9204448.1"/>
    <property type="molecule type" value="Genomic_DNA"/>
</dbReference>
<reference evidence="2" key="1">
    <citation type="submission" date="2024-02" db="EMBL/GenBank/DDBJ databases">
        <authorList>
            <consortium name="ELIXIR-Norway"/>
            <consortium name="Elixir Norway"/>
        </authorList>
    </citation>
    <scope>NUCLEOTIDE SEQUENCE</scope>
</reference>
<dbReference type="InterPro" id="IPR036871">
    <property type="entry name" value="PX_dom_sf"/>
</dbReference>
<evidence type="ECO:0000256" key="1">
    <source>
        <dbReference type="SAM" id="Coils"/>
    </source>
</evidence>
<name>A0ABP0TT83_9BRYO</name>
<sequence length="247" mass="28396">MLPCVYSSEKFRFSAGFIEVRALDAFLNRIATHPQLCMSEDLRNFLQADKEVWVDHGESKVCGGKGLVERSEYEKLKHYLLELEDHLAEVQQQSMKLVKRQQEVGQVFKGVNSLVMVCLWPQELDLLLIFEEPLKEYVCTVQAIEVVMADRAQAYREKLKLLRPDKAGKAEAEVTEIKDQSDEAKLRHEEIVRLMEQDMVQFQEAKTHDLGLVLNDFAHTQAQLTSDTANACQTLLIFVIPAWMKLK</sequence>
<evidence type="ECO:0008006" key="4">
    <source>
        <dbReference type="Google" id="ProtNLM"/>
    </source>
</evidence>
<evidence type="ECO:0000313" key="3">
    <source>
        <dbReference type="Proteomes" id="UP001497512"/>
    </source>
</evidence>
<dbReference type="InterPro" id="IPR027267">
    <property type="entry name" value="AH/BAR_dom_sf"/>
</dbReference>
<accession>A0ABP0TT83</accession>